<dbReference type="PANTHER" id="PTHR33184">
    <property type="entry name" value="PROTEIN TAPETUM DETERMINANT 1-LIKE-RELATED"/>
    <property type="match status" value="1"/>
</dbReference>
<dbReference type="PANTHER" id="PTHR33184:SF11">
    <property type="entry name" value="BETA-1,3-N-ACETYLGLUCOSAMINYLTRANSFERASE FAMILY PROTEIN"/>
    <property type="match status" value="1"/>
</dbReference>
<evidence type="ECO:0000256" key="2">
    <source>
        <dbReference type="SAM" id="SignalP"/>
    </source>
</evidence>
<dbReference type="Pfam" id="PF24068">
    <property type="entry name" value="TPD1_C"/>
    <property type="match status" value="1"/>
</dbReference>
<accession>A0AAW0LG68</accession>
<feature type="signal peptide" evidence="2">
    <location>
        <begin position="1"/>
        <end position="22"/>
    </location>
</feature>
<keyword evidence="4" id="KW-1185">Reference proteome</keyword>
<protein>
    <recommendedName>
        <fullName evidence="5">Protein TAPETUM DETERMINANT 1-like</fullName>
    </recommendedName>
</protein>
<dbReference type="AlphaFoldDB" id="A0AAW0LG68"/>
<evidence type="ECO:0000256" key="1">
    <source>
        <dbReference type="ARBA" id="ARBA00022729"/>
    </source>
</evidence>
<reference evidence="3 4" key="1">
    <citation type="journal article" date="2018" name="Sci. Data">
        <title>The draft genome sequence of cork oak.</title>
        <authorList>
            <person name="Ramos A.M."/>
            <person name="Usie A."/>
            <person name="Barbosa P."/>
            <person name="Barros P.M."/>
            <person name="Capote T."/>
            <person name="Chaves I."/>
            <person name="Simoes F."/>
            <person name="Abreu I."/>
            <person name="Carrasquinho I."/>
            <person name="Faro C."/>
            <person name="Guimaraes J.B."/>
            <person name="Mendonca D."/>
            <person name="Nobrega F."/>
            <person name="Rodrigues L."/>
            <person name="Saibo N.J.M."/>
            <person name="Varela M.C."/>
            <person name="Egas C."/>
            <person name="Matos J."/>
            <person name="Miguel C.M."/>
            <person name="Oliveira M.M."/>
            <person name="Ricardo C.P."/>
            <person name="Goncalves S."/>
        </authorList>
    </citation>
    <scope>NUCLEOTIDE SEQUENCE [LARGE SCALE GENOMIC DNA]</scope>
    <source>
        <strain evidence="4">cv. HL8</strain>
    </source>
</reference>
<dbReference type="InterPro" id="IPR040361">
    <property type="entry name" value="TPD1"/>
</dbReference>
<sequence length="129" mass="14216">MATVPMSFILILFLSLIGKESSCKISGFCACSLDNININTIRSGRVIQGKLEWNVTVINNCNCPQKLIKLTCKGFQTVENVSPSILSKVGDKCLLIGGKELVKSTSVKFSYAWDSAYIFWPSESIIVRC</sequence>
<organism evidence="3 4">
    <name type="scientific">Quercus suber</name>
    <name type="common">Cork oak</name>
    <dbReference type="NCBI Taxonomy" id="58331"/>
    <lineage>
        <taxon>Eukaryota</taxon>
        <taxon>Viridiplantae</taxon>
        <taxon>Streptophyta</taxon>
        <taxon>Embryophyta</taxon>
        <taxon>Tracheophyta</taxon>
        <taxon>Spermatophyta</taxon>
        <taxon>Magnoliopsida</taxon>
        <taxon>eudicotyledons</taxon>
        <taxon>Gunneridae</taxon>
        <taxon>Pentapetalae</taxon>
        <taxon>rosids</taxon>
        <taxon>fabids</taxon>
        <taxon>Fagales</taxon>
        <taxon>Fagaceae</taxon>
        <taxon>Quercus</taxon>
    </lineage>
</organism>
<feature type="chain" id="PRO_5043754573" description="Protein TAPETUM DETERMINANT 1-like" evidence="2">
    <location>
        <begin position="23"/>
        <end position="129"/>
    </location>
</feature>
<dbReference type="GO" id="GO:0001709">
    <property type="term" value="P:cell fate determination"/>
    <property type="evidence" value="ECO:0007669"/>
    <property type="project" value="TreeGrafter"/>
</dbReference>
<comment type="caution">
    <text evidence="3">The sequence shown here is derived from an EMBL/GenBank/DDBJ whole genome shotgun (WGS) entry which is preliminary data.</text>
</comment>
<evidence type="ECO:0000313" key="4">
    <source>
        <dbReference type="Proteomes" id="UP000237347"/>
    </source>
</evidence>
<evidence type="ECO:0008006" key="5">
    <source>
        <dbReference type="Google" id="ProtNLM"/>
    </source>
</evidence>
<keyword evidence="1 2" id="KW-0732">Signal</keyword>
<dbReference type="EMBL" id="PKMF04000108">
    <property type="protein sequence ID" value="KAK7849866.1"/>
    <property type="molecule type" value="Genomic_DNA"/>
</dbReference>
<name>A0AAW0LG68_QUESU</name>
<dbReference type="Proteomes" id="UP000237347">
    <property type="component" value="Unassembled WGS sequence"/>
</dbReference>
<gene>
    <name evidence="3" type="ORF">CFP56_002268</name>
</gene>
<proteinExistence type="predicted"/>
<evidence type="ECO:0000313" key="3">
    <source>
        <dbReference type="EMBL" id="KAK7849866.1"/>
    </source>
</evidence>